<name>A0ABT1EB80_9FIRM</name>
<gene>
    <name evidence="5" type="ORF">NK125_11775</name>
</gene>
<dbReference type="GO" id="GO:0005524">
    <property type="term" value="F:ATP binding"/>
    <property type="evidence" value="ECO:0007669"/>
    <property type="project" value="UniProtKB-KW"/>
</dbReference>
<evidence type="ECO:0000256" key="3">
    <source>
        <dbReference type="ARBA" id="ARBA00022840"/>
    </source>
</evidence>
<dbReference type="Gene3D" id="3.40.50.300">
    <property type="entry name" value="P-loop containing nucleotide triphosphate hydrolases"/>
    <property type="match status" value="1"/>
</dbReference>
<keyword evidence="6" id="KW-1185">Reference proteome</keyword>
<dbReference type="EMBL" id="JAMZFW010000018">
    <property type="protein sequence ID" value="MCP1103096.1"/>
    <property type="molecule type" value="Genomic_DNA"/>
</dbReference>
<evidence type="ECO:0000256" key="1">
    <source>
        <dbReference type="ARBA" id="ARBA00022448"/>
    </source>
</evidence>
<dbReference type="PROSITE" id="PS50893">
    <property type="entry name" value="ABC_TRANSPORTER_2"/>
    <property type="match status" value="1"/>
</dbReference>
<keyword evidence="3 5" id="KW-0067">ATP-binding</keyword>
<keyword evidence="2" id="KW-0547">Nucleotide-binding</keyword>
<dbReference type="SMART" id="SM00382">
    <property type="entry name" value="AAA"/>
    <property type="match status" value="1"/>
</dbReference>
<dbReference type="PANTHER" id="PTHR42939:SF1">
    <property type="entry name" value="ABC TRANSPORTER ATP-BINDING PROTEIN ALBC-RELATED"/>
    <property type="match status" value="1"/>
</dbReference>
<dbReference type="InterPro" id="IPR027417">
    <property type="entry name" value="P-loop_NTPase"/>
</dbReference>
<evidence type="ECO:0000256" key="2">
    <source>
        <dbReference type="ARBA" id="ARBA00022741"/>
    </source>
</evidence>
<organism evidence="5 6">
    <name type="scientific">Aequitasia blattaphilus</name>
    <dbReference type="NCBI Taxonomy" id="2949332"/>
    <lineage>
        <taxon>Bacteria</taxon>
        <taxon>Bacillati</taxon>
        <taxon>Bacillota</taxon>
        <taxon>Clostridia</taxon>
        <taxon>Lachnospirales</taxon>
        <taxon>Lachnospiraceae</taxon>
        <taxon>Aequitasia</taxon>
    </lineage>
</organism>
<dbReference type="SUPFAM" id="SSF52540">
    <property type="entry name" value="P-loop containing nucleoside triphosphate hydrolases"/>
    <property type="match status" value="1"/>
</dbReference>
<evidence type="ECO:0000259" key="4">
    <source>
        <dbReference type="PROSITE" id="PS50893"/>
    </source>
</evidence>
<dbReference type="PANTHER" id="PTHR42939">
    <property type="entry name" value="ABC TRANSPORTER ATP-BINDING PROTEIN ALBC-RELATED"/>
    <property type="match status" value="1"/>
</dbReference>
<dbReference type="Proteomes" id="UP001523566">
    <property type="component" value="Unassembled WGS sequence"/>
</dbReference>
<dbReference type="Pfam" id="PF00005">
    <property type="entry name" value="ABC_tran"/>
    <property type="match status" value="1"/>
</dbReference>
<dbReference type="InterPro" id="IPR003593">
    <property type="entry name" value="AAA+_ATPase"/>
</dbReference>
<sequence length="282" mass="31563">MSSIVIENISKNFGSVKALNHINLELTEHKIYGLLGRNGAGKTTLLNLINNRLFPSEGQILFDGINIENNSSIQNQFYFIGEKSLYPDSMKVKALYKYTKMFHPDFDETYAYKLSEMFGVPLKKKLSSLSTGYKSIVKNIVALSVNVPFVFFDEPILGLDANHRELFYKVLIEKYIDQPATYVLSTHLIEEVSNIIEEVIIIKNGEVIKNESKEALLDNGYSISGPTGLVESYCSGKELIGFDTLGGLRSAYIVGKPDENIPQGLELSGMDLQKLFIQLTNI</sequence>
<reference evidence="5 6" key="1">
    <citation type="journal article" date="2022" name="Genome Biol. Evol.">
        <title>Host diet, physiology and behaviors set the stage for Lachnospiraceae cladogenesis.</title>
        <authorList>
            <person name="Vera-Ponce De Leon A."/>
            <person name="Schneider M."/>
            <person name="Jahnes B.C."/>
            <person name="Sadowski V."/>
            <person name="Camuy-Velez L.A."/>
            <person name="Duan J."/>
            <person name="Sabree Z.L."/>
        </authorList>
    </citation>
    <scope>NUCLEOTIDE SEQUENCE [LARGE SCALE GENOMIC DNA]</scope>
    <source>
        <strain evidence="5 6">PAL113</strain>
    </source>
</reference>
<keyword evidence="1" id="KW-0813">Transport</keyword>
<accession>A0ABT1EB80</accession>
<feature type="domain" description="ABC transporter" evidence="4">
    <location>
        <begin position="4"/>
        <end position="229"/>
    </location>
</feature>
<dbReference type="InterPro" id="IPR051782">
    <property type="entry name" value="ABC_Transporter_VariousFunc"/>
</dbReference>
<evidence type="ECO:0000313" key="6">
    <source>
        <dbReference type="Proteomes" id="UP001523566"/>
    </source>
</evidence>
<evidence type="ECO:0000313" key="5">
    <source>
        <dbReference type="EMBL" id="MCP1103096.1"/>
    </source>
</evidence>
<dbReference type="InterPro" id="IPR003439">
    <property type="entry name" value="ABC_transporter-like_ATP-bd"/>
</dbReference>
<proteinExistence type="predicted"/>
<comment type="caution">
    <text evidence="5">The sequence shown here is derived from an EMBL/GenBank/DDBJ whole genome shotgun (WGS) entry which is preliminary data.</text>
</comment>
<protein>
    <submittedName>
        <fullName evidence="5">ABC transporter ATP-binding protein</fullName>
    </submittedName>
</protein>
<dbReference type="RefSeq" id="WP_262066884.1">
    <property type="nucleotide sequence ID" value="NZ_JAMXOD010000018.1"/>
</dbReference>